<evidence type="ECO:0000313" key="1">
    <source>
        <dbReference type="EMBL" id="WLJ25824.1"/>
    </source>
</evidence>
<sequence length="130" mass="14899">MASPEQEIFSAFRKLGMGISGWKAYDHLPGKDTVYPFLFIGEEYGGMVAVKAGRMGHVNQTVHFYSDNPHKRGDMSAAMEDFVREAMELTQTRSFYIDCSDYRMQMVWDASTGTSLMHGILEFTVNYFRR</sequence>
<dbReference type="EMBL" id="OQ890317">
    <property type="protein sequence ID" value="WLJ25824.1"/>
    <property type="molecule type" value="Genomic_DNA"/>
</dbReference>
<proteinExistence type="predicted"/>
<reference evidence="1" key="1">
    <citation type="submission" date="2023-04" db="EMBL/GenBank/DDBJ databases">
        <title>The human skin virome in hidradenitis suppurativa patients.</title>
        <authorList>
            <person name="Jansen D."/>
        </authorList>
    </citation>
    <scope>NUCLEOTIDE SEQUENCE</scope>
    <source>
        <strain evidence="1">VC3_JansenPhageG</strain>
    </source>
</reference>
<accession>A0AA50AER3</accession>
<dbReference type="InterPro" id="IPR053745">
    <property type="entry name" value="Viral_Tail_Comp_sf"/>
</dbReference>
<organism evidence="1">
    <name type="scientific">Firmicutes phage HS10</name>
    <dbReference type="NCBI Taxonomy" id="3056392"/>
    <lineage>
        <taxon>Viruses</taxon>
    </lineage>
</organism>
<dbReference type="Gene3D" id="3.30.2000.30">
    <property type="match status" value="1"/>
</dbReference>
<protein>
    <submittedName>
        <fullName evidence="1">Uncharacterized protein</fullName>
    </submittedName>
</protein>
<name>A0AA50AER3_9VIRU</name>